<evidence type="ECO:0000259" key="1">
    <source>
        <dbReference type="PROSITE" id="PS50004"/>
    </source>
</evidence>
<accession>A0A0D2PDW0</accession>
<dbReference type="Proteomes" id="UP000054270">
    <property type="component" value="Unassembled WGS sequence"/>
</dbReference>
<feature type="domain" description="C2" evidence="1">
    <location>
        <begin position="1"/>
        <end position="111"/>
    </location>
</feature>
<dbReference type="SMART" id="SM00239">
    <property type="entry name" value="C2"/>
    <property type="match status" value="1"/>
</dbReference>
<dbReference type="Pfam" id="PF00168">
    <property type="entry name" value="C2"/>
    <property type="match status" value="1"/>
</dbReference>
<evidence type="ECO:0000313" key="3">
    <source>
        <dbReference type="Proteomes" id="UP000054270"/>
    </source>
</evidence>
<dbReference type="InterPro" id="IPR035892">
    <property type="entry name" value="C2_domain_sf"/>
</dbReference>
<dbReference type="Gene3D" id="2.60.40.150">
    <property type="entry name" value="C2 domain"/>
    <property type="match status" value="1"/>
</dbReference>
<keyword evidence="3" id="KW-1185">Reference proteome</keyword>
<dbReference type="InterPro" id="IPR000008">
    <property type="entry name" value="C2_dom"/>
</dbReference>
<evidence type="ECO:0000313" key="2">
    <source>
        <dbReference type="EMBL" id="KJA26716.1"/>
    </source>
</evidence>
<dbReference type="OrthoDB" id="419768at2759"/>
<dbReference type="EMBL" id="KN817526">
    <property type="protein sequence ID" value="KJA26716.1"/>
    <property type="molecule type" value="Genomic_DNA"/>
</dbReference>
<proteinExistence type="predicted"/>
<organism evidence="2 3">
    <name type="scientific">Hypholoma sublateritium (strain FD-334 SS-4)</name>
    <dbReference type="NCBI Taxonomy" id="945553"/>
    <lineage>
        <taxon>Eukaryota</taxon>
        <taxon>Fungi</taxon>
        <taxon>Dikarya</taxon>
        <taxon>Basidiomycota</taxon>
        <taxon>Agaricomycotina</taxon>
        <taxon>Agaricomycetes</taxon>
        <taxon>Agaricomycetidae</taxon>
        <taxon>Agaricales</taxon>
        <taxon>Agaricineae</taxon>
        <taxon>Strophariaceae</taxon>
        <taxon>Hypholoma</taxon>
    </lineage>
</organism>
<dbReference type="SUPFAM" id="SSF49562">
    <property type="entry name" value="C2 domain (Calcium/lipid-binding domain, CaLB)"/>
    <property type="match status" value="1"/>
</dbReference>
<dbReference type="PROSITE" id="PS50004">
    <property type="entry name" value="C2"/>
    <property type="match status" value="1"/>
</dbReference>
<sequence>MSTTEYELRVLNAPEIVWDTVNIRRPNPNPYVEISAAGQKLHATAVQSRTVTPVWNENLIIQSRDPESMLKVELYHSSTRSGGTRPIGSTKIRIQDLVDLAKLSNEVSLELFDNGVRRATLIIQFKKIDPPIAPAVSQGSRLGVNHAASEISPGTAKARLNQAPSRGMSQAEKFIQQMLSGSSAGNVDTPRR</sequence>
<name>A0A0D2PDW0_HYPSF</name>
<protein>
    <recommendedName>
        <fullName evidence="1">C2 domain-containing protein</fullName>
    </recommendedName>
</protein>
<reference evidence="3" key="1">
    <citation type="submission" date="2014-04" db="EMBL/GenBank/DDBJ databases">
        <title>Evolutionary Origins and Diversification of the Mycorrhizal Mutualists.</title>
        <authorList>
            <consortium name="DOE Joint Genome Institute"/>
            <consortium name="Mycorrhizal Genomics Consortium"/>
            <person name="Kohler A."/>
            <person name="Kuo A."/>
            <person name="Nagy L.G."/>
            <person name="Floudas D."/>
            <person name="Copeland A."/>
            <person name="Barry K.W."/>
            <person name="Cichocki N."/>
            <person name="Veneault-Fourrey C."/>
            <person name="LaButti K."/>
            <person name="Lindquist E.A."/>
            <person name="Lipzen A."/>
            <person name="Lundell T."/>
            <person name="Morin E."/>
            <person name="Murat C."/>
            <person name="Riley R."/>
            <person name="Ohm R."/>
            <person name="Sun H."/>
            <person name="Tunlid A."/>
            <person name="Henrissat B."/>
            <person name="Grigoriev I.V."/>
            <person name="Hibbett D.S."/>
            <person name="Martin F."/>
        </authorList>
    </citation>
    <scope>NUCLEOTIDE SEQUENCE [LARGE SCALE GENOMIC DNA]</scope>
    <source>
        <strain evidence="3">FD-334 SS-4</strain>
    </source>
</reference>
<dbReference type="AlphaFoldDB" id="A0A0D2PDW0"/>
<dbReference type="CDD" id="cd00030">
    <property type="entry name" value="C2"/>
    <property type="match status" value="1"/>
</dbReference>
<gene>
    <name evidence="2" type="ORF">HYPSUDRAFT_63515</name>
</gene>